<proteinExistence type="inferred from homology"/>
<evidence type="ECO:0000313" key="9">
    <source>
        <dbReference type="Proteomes" id="UP001291623"/>
    </source>
</evidence>
<comment type="similarity">
    <text evidence="1">Belongs to the NFYB/HAP3 subunit family.</text>
</comment>
<dbReference type="GO" id="GO:0001228">
    <property type="term" value="F:DNA-binding transcription activator activity, RNA polymerase II-specific"/>
    <property type="evidence" value="ECO:0007669"/>
    <property type="project" value="InterPro"/>
</dbReference>
<dbReference type="PANTHER" id="PTHR11064">
    <property type="entry name" value="CCAAT-BINDING TRANSCRIPTION FACTOR-RELATED"/>
    <property type="match status" value="1"/>
</dbReference>
<keyword evidence="9" id="KW-1185">Reference proteome</keyword>
<protein>
    <recommendedName>
        <fullName evidence="7">Transcription factor CBF/NF-Y/archaeal histone domain-containing protein</fullName>
    </recommendedName>
</protein>
<reference evidence="8" key="1">
    <citation type="submission" date="2023-12" db="EMBL/GenBank/DDBJ databases">
        <title>Genome assembly of Anisodus tanguticus.</title>
        <authorList>
            <person name="Wang Y.-J."/>
        </authorList>
    </citation>
    <scope>NUCLEOTIDE SEQUENCE</scope>
    <source>
        <strain evidence="8">KB-2021</strain>
        <tissue evidence="8">Leaf</tissue>
    </source>
</reference>
<dbReference type="InterPro" id="IPR009072">
    <property type="entry name" value="Histone-fold"/>
</dbReference>
<comment type="caution">
    <text evidence="8">The sequence shown here is derived from an EMBL/GenBank/DDBJ whole genome shotgun (WGS) entry which is preliminary data.</text>
</comment>
<evidence type="ECO:0000256" key="1">
    <source>
        <dbReference type="ARBA" id="ARBA00009053"/>
    </source>
</evidence>
<feature type="domain" description="Transcription factor CBF/NF-Y/archaeal histone" evidence="7">
    <location>
        <begin position="1"/>
        <end position="37"/>
    </location>
</feature>
<keyword evidence="2" id="KW-0805">Transcription regulation</keyword>
<evidence type="ECO:0000259" key="7">
    <source>
        <dbReference type="Pfam" id="PF00808"/>
    </source>
</evidence>
<dbReference type="EMBL" id="JAVYJV010000012">
    <property type="protein sequence ID" value="KAK4357275.1"/>
    <property type="molecule type" value="Genomic_DNA"/>
</dbReference>
<dbReference type="InterPro" id="IPR003958">
    <property type="entry name" value="CBFA_NFYB_domain"/>
</dbReference>
<dbReference type="InterPro" id="IPR003956">
    <property type="entry name" value="Transcrpt_fac_NFYB/HAP3_CS"/>
</dbReference>
<dbReference type="PROSITE" id="PS00685">
    <property type="entry name" value="NFYB_HAP3"/>
    <property type="match status" value="1"/>
</dbReference>
<feature type="compositionally biased region" description="Low complexity" evidence="6">
    <location>
        <begin position="192"/>
        <end position="209"/>
    </location>
</feature>
<feature type="region of interest" description="Disordered" evidence="6">
    <location>
        <begin position="166"/>
        <end position="234"/>
    </location>
</feature>
<name>A0AAE1RS23_9SOLA</name>
<dbReference type="Proteomes" id="UP001291623">
    <property type="component" value="Unassembled WGS sequence"/>
</dbReference>
<evidence type="ECO:0000313" key="8">
    <source>
        <dbReference type="EMBL" id="KAK4357275.1"/>
    </source>
</evidence>
<dbReference type="SUPFAM" id="SSF47113">
    <property type="entry name" value="Histone-fold"/>
    <property type="match status" value="1"/>
</dbReference>
<evidence type="ECO:0000256" key="4">
    <source>
        <dbReference type="ARBA" id="ARBA00023159"/>
    </source>
</evidence>
<keyword evidence="3" id="KW-0238">DNA-binding</keyword>
<evidence type="ECO:0000256" key="3">
    <source>
        <dbReference type="ARBA" id="ARBA00023125"/>
    </source>
</evidence>
<dbReference type="Gene3D" id="1.10.20.10">
    <property type="entry name" value="Histone, subunit A"/>
    <property type="match status" value="1"/>
</dbReference>
<evidence type="ECO:0000256" key="5">
    <source>
        <dbReference type="ARBA" id="ARBA00023163"/>
    </source>
</evidence>
<evidence type="ECO:0000256" key="2">
    <source>
        <dbReference type="ARBA" id="ARBA00023015"/>
    </source>
</evidence>
<keyword evidence="4" id="KW-0010">Activator</keyword>
<dbReference type="GO" id="GO:0000978">
    <property type="term" value="F:RNA polymerase II cis-regulatory region sequence-specific DNA binding"/>
    <property type="evidence" value="ECO:0007669"/>
    <property type="project" value="TreeGrafter"/>
</dbReference>
<dbReference type="GO" id="GO:0016602">
    <property type="term" value="C:CCAAT-binding factor complex"/>
    <property type="evidence" value="ECO:0007669"/>
    <property type="project" value="InterPro"/>
</dbReference>
<accession>A0AAE1RS23</accession>
<dbReference type="PANTHER" id="PTHR11064:SF106">
    <property type="entry name" value="NUCLEAR TRANSCRIPTION FACTOR Y SUBUNIT B-5"/>
    <property type="match status" value="1"/>
</dbReference>
<sequence>MQECVSEFISFVTGEASDKCHKEKPKTLNGDDICWALGNLGFDDYTEPLKRDEGIQGKSAAFETSPNVTPAAETIPPQYPTTNSSPHQTIASETPVPQIATAKTSPSQNLPAETVAETIKTTVEEGSDFSEWGSQAGTSGRMLGLLRWKRDPKGELMATIVTLNLPSYGSGRNPWGNLKPEYLEKNTTTNDGAGPSTAASSTSATSRPGARPRERPRKETVQDQGEGQDQGKGQ</sequence>
<gene>
    <name evidence="8" type="ORF">RND71_022885</name>
</gene>
<dbReference type="GO" id="GO:0046982">
    <property type="term" value="F:protein heterodimerization activity"/>
    <property type="evidence" value="ECO:0007669"/>
    <property type="project" value="InterPro"/>
</dbReference>
<dbReference type="AlphaFoldDB" id="A0AAE1RS23"/>
<dbReference type="Pfam" id="PF00808">
    <property type="entry name" value="CBFD_NFYB_HMF"/>
    <property type="match status" value="1"/>
</dbReference>
<organism evidence="8 9">
    <name type="scientific">Anisodus tanguticus</name>
    <dbReference type="NCBI Taxonomy" id="243964"/>
    <lineage>
        <taxon>Eukaryota</taxon>
        <taxon>Viridiplantae</taxon>
        <taxon>Streptophyta</taxon>
        <taxon>Embryophyta</taxon>
        <taxon>Tracheophyta</taxon>
        <taxon>Spermatophyta</taxon>
        <taxon>Magnoliopsida</taxon>
        <taxon>eudicotyledons</taxon>
        <taxon>Gunneridae</taxon>
        <taxon>Pentapetalae</taxon>
        <taxon>asterids</taxon>
        <taxon>lamiids</taxon>
        <taxon>Solanales</taxon>
        <taxon>Solanaceae</taxon>
        <taxon>Solanoideae</taxon>
        <taxon>Hyoscyameae</taxon>
        <taxon>Anisodus</taxon>
    </lineage>
</organism>
<dbReference type="CDD" id="cd22907">
    <property type="entry name" value="HFD_NFYB"/>
    <property type="match status" value="1"/>
</dbReference>
<evidence type="ECO:0000256" key="6">
    <source>
        <dbReference type="SAM" id="MobiDB-lite"/>
    </source>
</evidence>
<keyword evidence="5" id="KW-0804">Transcription</keyword>
<dbReference type="PRINTS" id="PR00615">
    <property type="entry name" value="CCAATSUBUNTA"/>
</dbReference>
<dbReference type="InterPro" id="IPR027113">
    <property type="entry name" value="Transc_fact_NFYB/HAP3"/>
</dbReference>
<feature type="compositionally biased region" description="Basic and acidic residues" evidence="6">
    <location>
        <begin position="211"/>
        <end position="221"/>
    </location>
</feature>